<feature type="signal peptide" evidence="1">
    <location>
        <begin position="1"/>
        <end position="26"/>
    </location>
</feature>
<evidence type="ECO:0000313" key="2">
    <source>
        <dbReference type="EMBL" id="KAJ1086801.1"/>
    </source>
</evidence>
<evidence type="ECO:0000256" key="1">
    <source>
        <dbReference type="SAM" id="SignalP"/>
    </source>
</evidence>
<protein>
    <recommendedName>
        <fullName evidence="4">Secreted protein</fullName>
    </recommendedName>
</protein>
<evidence type="ECO:0000313" key="3">
    <source>
        <dbReference type="Proteomes" id="UP001066276"/>
    </source>
</evidence>
<proteinExistence type="predicted"/>
<feature type="chain" id="PRO_5043619558" description="Secreted protein" evidence="1">
    <location>
        <begin position="27"/>
        <end position="148"/>
    </location>
</feature>
<gene>
    <name evidence="2" type="ORF">NDU88_000004</name>
</gene>
<organism evidence="2 3">
    <name type="scientific">Pleurodeles waltl</name>
    <name type="common">Iberian ribbed newt</name>
    <dbReference type="NCBI Taxonomy" id="8319"/>
    <lineage>
        <taxon>Eukaryota</taxon>
        <taxon>Metazoa</taxon>
        <taxon>Chordata</taxon>
        <taxon>Craniata</taxon>
        <taxon>Vertebrata</taxon>
        <taxon>Euteleostomi</taxon>
        <taxon>Amphibia</taxon>
        <taxon>Batrachia</taxon>
        <taxon>Caudata</taxon>
        <taxon>Salamandroidea</taxon>
        <taxon>Salamandridae</taxon>
        <taxon>Pleurodelinae</taxon>
        <taxon>Pleurodeles</taxon>
    </lineage>
</organism>
<evidence type="ECO:0008006" key="4">
    <source>
        <dbReference type="Google" id="ProtNLM"/>
    </source>
</evidence>
<dbReference type="EMBL" id="JANPWB010000015">
    <property type="protein sequence ID" value="KAJ1086801.1"/>
    <property type="molecule type" value="Genomic_DNA"/>
</dbReference>
<comment type="caution">
    <text evidence="2">The sequence shown here is derived from an EMBL/GenBank/DDBJ whole genome shotgun (WGS) entry which is preliminary data.</text>
</comment>
<accession>A0AAV7L563</accession>
<keyword evidence="1" id="KW-0732">Signal</keyword>
<name>A0AAV7L563_PLEWA</name>
<reference evidence="2" key="1">
    <citation type="journal article" date="2022" name="bioRxiv">
        <title>Sequencing and chromosome-scale assembly of the giantPleurodeles waltlgenome.</title>
        <authorList>
            <person name="Brown T."/>
            <person name="Elewa A."/>
            <person name="Iarovenko S."/>
            <person name="Subramanian E."/>
            <person name="Araus A.J."/>
            <person name="Petzold A."/>
            <person name="Susuki M."/>
            <person name="Suzuki K.-i.T."/>
            <person name="Hayashi T."/>
            <person name="Toyoda A."/>
            <person name="Oliveira C."/>
            <person name="Osipova E."/>
            <person name="Leigh N.D."/>
            <person name="Simon A."/>
            <person name="Yun M.H."/>
        </authorList>
    </citation>
    <scope>NUCLEOTIDE SEQUENCE</scope>
    <source>
        <strain evidence="2">20211129_DDA</strain>
        <tissue evidence="2">Liver</tissue>
    </source>
</reference>
<dbReference type="AlphaFoldDB" id="A0AAV7L563"/>
<sequence length="148" mass="15465">MLPGSARFTSALCFLALYAAPVPSAARLCTVHRCPLLPGGLCTLHQCPLLPSSAWFTLLPGSVWCTGALCCQALHGAPVPSAAWRTLYGAPVPFAARLRTVHRCTLLPGSVHCTCAICCQALHGAPVSSAAWRALHGLLVLSAARRAL</sequence>
<keyword evidence="3" id="KW-1185">Reference proteome</keyword>
<dbReference type="Proteomes" id="UP001066276">
    <property type="component" value="Chromosome 11"/>
</dbReference>